<accession>A0A5M6BWE8</accession>
<dbReference type="KEGG" id="ksn:43591599"/>
<reference evidence="2" key="2">
    <citation type="submission" date="2024-01" db="EMBL/GenBank/DDBJ databases">
        <title>Comparative genomics of Cryptococcus and Kwoniella reveals pathogenesis evolution and contrasting modes of karyotype evolution via chromosome fusion or intercentromeric recombination.</title>
        <authorList>
            <person name="Coelho M.A."/>
            <person name="David-Palma M."/>
            <person name="Shea T."/>
            <person name="Bowers K."/>
            <person name="McGinley-Smith S."/>
            <person name="Mohammad A.W."/>
            <person name="Gnirke A."/>
            <person name="Yurkov A.M."/>
            <person name="Nowrousian M."/>
            <person name="Sun S."/>
            <person name="Cuomo C.A."/>
            <person name="Heitman J."/>
        </authorList>
    </citation>
    <scope>NUCLEOTIDE SEQUENCE</scope>
    <source>
        <strain evidence="2">CBS 12478</strain>
    </source>
</reference>
<proteinExistence type="predicted"/>
<keyword evidence="3" id="KW-1185">Reference proteome</keyword>
<dbReference type="AlphaFoldDB" id="A0A5M6BWE8"/>
<organism evidence="2 3">
    <name type="scientific">Kwoniella shandongensis</name>
    <dbReference type="NCBI Taxonomy" id="1734106"/>
    <lineage>
        <taxon>Eukaryota</taxon>
        <taxon>Fungi</taxon>
        <taxon>Dikarya</taxon>
        <taxon>Basidiomycota</taxon>
        <taxon>Agaricomycotina</taxon>
        <taxon>Tremellomycetes</taxon>
        <taxon>Tremellales</taxon>
        <taxon>Cryptococcaceae</taxon>
        <taxon>Kwoniella</taxon>
    </lineage>
</organism>
<dbReference type="PANTHER" id="PTHR42100:SF1">
    <property type="entry name" value="OXIDOREDUCTASE 178 KDA SUBUNIT, PUTATIVE (AFU_ORTHOLOGUE AFUA_8G04320)-RELATED"/>
    <property type="match status" value="1"/>
</dbReference>
<sequence>MSFRPTISLLSRQPGVLARTARAPAAGVRSFASSSSRRAGPDDHGHGHGSGSAAEDSDAYTTESFFTPAWRNTFILLTASILIYPYLPSPSSSPISPSLDPDAFKKASKDSSVPYVTRWLAGITPEAKVWKERNDKHLELSREGAETKLLFQEAERPKVWRMRYPSSFEQASPHNVAVGSQADLSGLQIRAE</sequence>
<evidence type="ECO:0000256" key="1">
    <source>
        <dbReference type="SAM" id="MobiDB-lite"/>
    </source>
</evidence>
<reference evidence="2" key="1">
    <citation type="submission" date="2017-08" db="EMBL/GenBank/DDBJ databases">
        <authorList>
            <person name="Cuomo C."/>
            <person name="Billmyre B."/>
            <person name="Heitman J."/>
        </authorList>
    </citation>
    <scope>NUCLEOTIDE SEQUENCE</scope>
    <source>
        <strain evidence="2">CBS 12478</strain>
    </source>
</reference>
<dbReference type="OrthoDB" id="2120038at2759"/>
<dbReference type="PANTHER" id="PTHR42100">
    <property type="entry name" value="OXIDOREDUCTASE 178 KDA SUBUNIT, PUTATIVE (AFU_ORTHOLOGUE AFUA_8G04320)-RELATED"/>
    <property type="match status" value="1"/>
</dbReference>
<dbReference type="RefSeq" id="XP_031858257.1">
    <property type="nucleotide sequence ID" value="XM_032007431.1"/>
</dbReference>
<dbReference type="GeneID" id="43591599"/>
<evidence type="ECO:0000313" key="2">
    <source>
        <dbReference type="EMBL" id="WWD20913.1"/>
    </source>
</evidence>
<evidence type="ECO:0000313" key="3">
    <source>
        <dbReference type="Proteomes" id="UP000322225"/>
    </source>
</evidence>
<name>A0A5M6BWE8_9TREE</name>
<dbReference type="Proteomes" id="UP000322225">
    <property type="component" value="Chromosome 9"/>
</dbReference>
<dbReference type="InterPro" id="IPR034444">
    <property type="entry name" value="Nuo17.8"/>
</dbReference>
<dbReference type="EMBL" id="CP144059">
    <property type="protein sequence ID" value="WWD20913.1"/>
    <property type="molecule type" value="Genomic_DNA"/>
</dbReference>
<gene>
    <name evidence="2" type="ORF">CI109_105391</name>
</gene>
<protein>
    <submittedName>
        <fullName evidence="2">Uncharacterized protein</fullName>
    </submittedName>
</protein>
<feature type="region of interest" description="Disordered" evidence="1">
    <location>
        <begin position="28"/>
        <end position="58"/>
    </location>
</feature>
<feature type="compositionally biased region" description="Low complexity" evidence="1">
    <location>
        <begin position="28"/>
        <end position="38"/>
    </location>
</feature>
<dbReference type="GO" id="GO:0005739">
    <property type="term" value="C:mitochondrion"/>
    <property type="evidence" value="ECO:0007669"/>
    <property type="project" value="InterPro"/>
</dbReference>